<dbReference type="Pfam" id="PF00076">
    <property type="entry name" value="RRM_1"/>
    <property type="match status" value="2"/>
</dbReference>
<dbReference type="PROSITE" id="PS50102">
    <property type="entry name" value="RRM"/>
    <property type="match status" value="2"/>
</dbReference>
<evidence type="ECO:0000256" key="3">
    <source>
        <dbReference type="PROSITE-ProRule" id="PRU00176"/>
    </source>
</evidence>
<dbReference type="InterPro" id="IPR000504">
    <property type="entry name" value="RRM_dom"/>
</dbReference>
<dbReference type="AlphaFoldDB" id="A0A7S1EPW2"/>
<feature type="compositionally biased region" description="Basic and acidic residues" evidence="4">
    <location>
        <begin position="431"/>
        <end position="450"/>
    </location>
</feature>
<proteinExistence type="predicted"/>
<accession>A0A7S1EPW2</accession>
<dbReference type="EMBL" id="HBFP01000590">
    <property type="protein sequence ID" value="CAD8816052.1"/>
    <property type="molecule type" value="Transcribed_RNA"/>
</dbReference>
<dbReference type="GO" id="GO:0006417">
    <property type="term" value="P:regulation of translation"/>
    <property type="evidence" value="ECO:0007669"/>
    <property type="project" value="TreeGrafter"/>
</dbReference>
<dbReference type="CDD" id="cd12325">
    <property type="entry name" value="RRM1_hnRNPA_hnRNPD_like"/>
    <property type="match status" value="1"/>
</dbReference>
<keyword evidence="1" id="KW-0677">Repeat</keyword>
<dbReference type="PANTHER" id="PTHR48032">
    <property type="entry name" value="RNA-BINDING PROTEIN MUSASHI HOMOLOG RBP6"/>
    <property type="match status" value="1"/>
</dbReference>
<sequence length="497" mass="53575">MEGDGKGSSVVHAGTVEDLAAPQQNQFASSENPEGVKVFVGGLSWETSEDVLRDYFERFGKVLDALVMRDRTTGKPRGFGFVTFASEDTARIVSAEPHQIDGRQVDARFAVPRGNAAQSGQHFETANPLAASGGLDGASTVRGPVPSTAAGGGGPRKIFVGGIPISVEDAGLREYFERFGEVVQAQIMLDHRTNKSRGFGFVTFADAQSVVAVVGAGRQSNMEHEILGRVVEVKIAEPRNRSPPPVRSQQMSSMQPSVPFFGNSMYGNGYPTNSYDPSGVQKPGDPLSAYQNAYYSADRRQQPSGNQYGVANGYSQDAHGSSAAYFNSMMGSGYSLEQYTALLASAGYFGTPADTSGAGATSNLQSTSDAQSQALQYMVQQPRTDGQAKPTDAGATGAQDPFNGLMNPYMYAMMMQGAAASAGTGNQGDYAPERAADRTENGDGREDHNKAASRSKRQRDHDDEDYRKRNRGDEHGSDRYSSRHQDHERSYRRDERR</sequence>
<dbReference type="InterPro" id="IPR035979">
    <property type="entry name" value="RBD_domain_sf"/>
</dbReference>
<organism evidence="6">
    <name type="scientific">Timspurckia oligopyrenoides</name>
    <dbReference type="NCBI Taxonomy" id="708627"/>
    <lineage>
        <taxon>Eukaryota</taxon>
        <taxon>Rhodophyta</taxon>
        <taxon>Bangiophyceae</taxon>
        <taxon>Porphyridiales</taxon>
        <taxon>Porphyridiaceae</taxon>
        <taxon>Timspurckia</taxon>
    </lineage>
</organism>
<feature type="domain" description="RRM" evidence="5">
    <location>
        <begin position="36"/>
        <end position="112"/>
    </location>
</feature>
<dbReference type="Gene3D" id="3.30.70.330">
    <property type="match status" value="2"/>
</dbReference>
<dbReference type="InterPro" id="IPR012677">
    <property type="entry name" value="Nucleotide-bd_a/b_plait_sf"/>
</dbReference>
<evidence type="ECO:0000256" key="1">
    <source>
        <dbReference type="ARBA" id="ARBA00022737"/>
    </source>
</evidence>
<feature type="domain" description="RRM" evidence="5">
    <location>
        <begin position="156"/>
        <end position="238"/>
    </location>
</feature>
<feature type="compositionally biased region" description="Basic and acidic residues" evidence="4">
    <location>
        <begin position="459"/>
        <end position="497"/>
    </location>
</feature>
<name>A0A7S1EPW2_9RHOD</name>
<evidence type="ECO:0000259" key="5">
    <source>
        <dbReference type="PROSITE" id="PS50102"/>
    </source>
</evidence>
<feature type="region of interest" description="Disordered" evidence="4">
    <location>
        <begin position="380"/>
        <end position="401"/>
    </location>
</feature>
<gene>
    <name evidence="6" type="ORF">TOLI1172_LOCUS440</name>
</gene>
<dbReference type="PANTHER" id="PTHR48032:SF6">
    <property type="entry name" value="RNA-BINDING (RRM_RBD_RNP MOTIFS) FAMILY PROTEIN"/>
    <property type="match status" value="1"/>
</dbReference>
<evidence type="ECO:0000256" key="2">
    <source>
        <dbReference type="ARBA" id="ARBA00022884"/>
    </source>
</evidence>
<evidence type="ECO:0000313" key="6">
    <source>
        <dbReference type="EMBL" id="CAD8816052.1"/>
    </source>
</evidence>
<dbReference type="SUPFAM" id="SSF54928">
    <property type="entry name" value="RNA-binding domain, RBD"/>
    <property type="match status" value="2"/>
</dbReference>
<evidence type="ECO:0000256" key="4">
    <source>
        <dbReference type="SAM" id="MobiDB-lite"/>
    </source>
</evidence>
<protein>
    <recommendedName>
        <fullName evidence="5">RRM domain-containing protein</fullName>
    </recommendedName>
</protein>
<keyword evidence="2 3" id="KW-0694">RNA-binding</keyword>
<dbReference type="SMART" id="SM00360">
    <property type="entry name" value="RRM"/>
    <property type="match status" value="2"/>
</dbReference>
<feature type="region of interest" description="Disordered" evidence="4">
    <location>
        <begin position="421"/>
        <end position="497"/>
    </location>
</feature>
<reference evidence="6" key="1">
    <citation type="submission" date="2021-01" db="EMBL/GenBank/DDBJ databases">
        <authorList>
            <person name="Corre E."/>
            <person name="Pelletier E."/>
            <person name="Niang G."/>
            <person name="Scheremetjew M."/>
            <person name="Finn R."/>
            <person name="Kale V."/>
            <person name="Holt S."/>
            <person name="Cochrane G."/>
            <person name="Meng A."/>
            <person name="Brown T."/>
            <person name="Cohen L."/>
        </authorList>
    </citation>
    <scope>NUCLEOTIDE SEQUENCE</scope>
    <source>
        <strain evidence="6">CCMP3278</strain>
    </source>
</reference>
<dbReference type="GO" id="GO:0003729">
    <property type="term" value="F:mRNA binding"/>
    <property type="evidence" value="ECO:0007669"/>
    <property type="project" value="TreeGrafter"/>
</dbReference>